<dbReference type="InterPro" id="IPR001878">
    <property type="entry name" value="Znf_CCHC"/>
</dbReference>
<dbReference type="Proteomes" id="UP000516314">
    <property type="component" value="Chromosome 3"/>
</dbReference>
<evidence type="ECO:0000256" key="1">
    <source>
        <dbReference type="PROSITE-ProRule" id="PRU00047"/>
    </source>
</evidence>
<dbReference type="Pfam" id="PF03732">
    <property type="entry name" value="Retrotrans_gag"/>
    <property type="match status" value="1"/>
</dbReference>
<evidence type="ECO:0000313" key="3">
    <source>
        <dbReference type="EMBL" id="CAD5324731.1"/>
    </source>
</evidence>
<dbReference type="Pfam" id="PF00098">
    <property type="entry name" value="zf-CCHC"/>
    <property type="match status" value="2"/>
</dbReference>
<keyword evidence="1" id="KW-0862">Zinc</keyword>
<keyword evidence="1" id="KW-0863">Zinc-finger</keyword>
<dbReference type="PANTHER" id="PTHR23002">
    <property type="entry name" value="ZINC FINGER CCHC DOMAIN CONTAINING PROTEIN"/>
    <property type="match status" value="1"/>
</dbReference>
<protein>
    <submittedName>
        <fullName evidence="3">(thale cress) hypothetical protein</fullName>
    </submittedName>
</protein>
<dbReference type="GO" id="GO:0003676">
    <property type="term" value="F:nucleic acid binding"/>
    <property type="evidence" value="ECO:0007669"/>
    <property type="project" value="InterPro"/>
</dbReference>
<reference evidence="3 4" key="1">
    <citation type="submission" date="2020-09" db="EMBL/GenBank/DDBJ databases">
        <authorList>
            <person name="Ashkenazy H."/>
        </authorList>
    </citation>
    <scope>NUCLEOTIDE SEQUENCE [LARGE SCALE GENOMIC DNA]</scope>
    <source>
        <strain evidence="4">cv. Cdm-0</strain>
    </source>
</reference>
<dbReference type="InterPro" id="IPR051714">
    <property type="entry name" value="Znf_CCHC_NABP"/>
</dbReference>
<feature type="domain" description="CCHC-type" evidence="2">
    <location>
        <begin position="219"/>
        <end position="232"/>
    </location>
</feature>
<proteinExistence type="predicted"/>
<gene>
    <name evidence="3" type="ORF">AT9943_LOCUS12613</name>
</gene>
<dbReference type="Gene3D" id="4.10.60.10">
    <property type="entry name" value="Zinc finger, CCHC-type"/>
    <property type="match status" value="2"/>
</dbReference>
<keyword evidence="1" id="KW-0479">Metal-binding</keyword>
<dbReference type="SMART" id="SM00343">
    <property type="entry name" value="ZnF_C2HC"/>
    <property type="match status" value="2"/>
</dbReference>
<name>A0A7G2ESB5_ARATH</name>
<feature type="domain" description="CCHC-type" evidence="2">
    <location>
        <begin position="197"/>
        <end position="214"/>
    </location>
</feature>
<dbReference type="EMBL" id="LR881468">
    <property type="protein sequence ID" value="CAD5324731.1"/>
    <property type="molecule type" value="Genomic_DNA"/>
</dbReference>
<evidence type="ECO:0000259" key="2">
    <source>
        <dbReference type="PROSITE" id="PS50158"/>
    </source>
</evidence>
<sequence>MKVMRTMGTEYFTSGIDPVKADDWRKLLENNFENARCPVEFQKDIIVHFLREEASHWWDGVLGNTPVQHVIFWEDFREEFNRKFFPQEAMDSLEDDFEELRQDTKTVRENEREFSHLSRFSVRAGRGEQSMIRRLMRGLRPDILTRCASREFFSMIDLVEKAARIESGLVLEAKYLKNTQARTTQVVGSQKRTWDNRKCFQCGEVGHIRENCPEGNNNCRKCGQPGHYARECTTSIAEGNQRNINDGNQTLPKRQAIGPCVYAVEQKGLDVEQDKGPSLFFLIEKVVTTCHRLSPEPSFTTGFVSRCRRLLDLKESDRYFSVFGYISLQGIHSNKRLSVTSLLRRDLQCLCKRNKNPAYTTNVAMADVLKSLESGNQSSTSRFMTDLVHTYQYDASKKFIRKLQDFRQEVVAT</sequence>
<dbReference type="GO" id="GO:0008270">
    <property type="term" value="F:zinc ion binding"/>
    <property type="evidence" value="ECO:0007669"/>
    <property type="project" value="UniProtKB-KW"/>
</dbReference>
<organism evidence="3 4">
    <name type="scientific">Arabidopsis thaliana</name>
    <name type="common">Mouse-ear cress</name>
    <dbReference type="NCBI Taxonomy" id="3702"/>
    <lineage>
        <taxon>Eukaryota</taxon>
        <taxon>Viridiplantae</taxon>
        <taxon>Streptophyta</taxon>
        <taxon>Embryophyta</taxon>
        <taxon>Tracheophyta</taxon>
        <taxon>Spermatophyta</taxon>
        <taxon>Magnoliopsida</taxon>
        <taxon>eudicotyledons</taxon>
        <taxon>Gunneridae</taxon>
        <taxon>Pentapetalae</taxon>
        <taxon>rosids</taxon>
        <taxon>malvids</taxon>
        <taxon>Brassicales</taxon>
        <taxon>Brassicaceae</taxon>
        <taxon>Camelineae</taxon>
        <taxon>Arabidopsis</taxon>
    </lineage>
</organism>
<dbReference type="InterPro" id="IPR036875">
    <property type="entry name" value="Znf_CCHC_sf"/>
</dbReference>
<dbReference type="AlphaFoldDB" id="A0A7G2ESB5"/>
<dbReference type="InterPro" id="IPR005162">
    <property type="entry name" value="Retrotrans_gag_dom"/>
</dbReference>
<dbReference type="SUPFAM" id="SSF57756">
    <property type="entry name" value="Retrovirus zinc finger-like domains"/>
    <property type="match status" value="1"/>
</dbReference>
<evidence type="ECO:0000313" key="4">
    <source>
        <dbReference type="Proteomes" id="UP000516314"/>
    </source>
</evidence>
<accession>A0A7G2ESB5</accession>
<dbReference type="PROSITE" id="PS50158">
    <property type="entry name" value="ZF_CCHC"/>
    <property type="match status" value="2"/>
</dbReference>